<dbReference type="NCBIfam" id="NF041621">
    <property type="entry name" value="MXAN_5187_C_dom"/>
    <property type="match status" value="1"/>
</dbReference>
<dbReference type="STRING" id="29542.A6070_01870"/>
<dbReference type="KEGG" id="pace:A6070_01870"/>
<reference evidence="1 2" key="1">
    <citation type="journal article" date="2017" name="Genome Announc.">
        <title>Complete Genome Sequences of Two Acetylene-Fermenting Pelobacter acetylenicus Strains.</title>
        <authorList>
            <person name="Sutton J.M."/>
            <person name="Baesman S.M."/>
            <person name="Fierst J.L."/>
            <person name="Poret-Peterson A.T."/>
            <person name="Oremland R.S."/>
            <person name="Dunlap D.S."/>
            <person name="Akob D.M."/>
        </authorList>
    </citation>
    <scope>NUCLEOTIDE SEQUENCE [LARGE SCALE GENOMIC DNA]</scope>
    <source>
        <strain evidence="1 2">DSM 3247</strain>
    </source>
</reference>
<name>A0A1L3GG76_SYNAC</name>
<evidence type="ECO:0000313" key="1">
    <source>
        <dbReference type="EMBL" id="APG24952.1"/>
    </source>
</evidence>
<dbReference type="AlphaFoldDB" id="A0A1L3GG76"/>
<dbReference type="Proteomes" id="UP000182264">
    <property type="component" value="Chromosome"/>
</dbReference>
<protein>
    <submittedName>
        <fullName evidence="1">Uncharacterized protein</fullName>
    </submittedName>
</protein>
<evidence type="ECO:0000313" key="2">
    <source>
        <dbReference type="Proteomes" id="UP000182264"/>
    </source>
</evidence>
<sequence>MDERRVFKKKLDDIALELRELELLYERYFSGEEKREPLKQRTEIERKLRALATRRIIKTDHRFLFDSLSSRYHTYATQWNRIQRLIDEGKYHRHTERRPAKTAADPAKALPSDDLYENLLRAHQSCALKTPPPGRSQFDAYLEKQKAQILEKYGKQNVEFRIVIENGKPKLRAKAK</sequence>
<dbReference type="RefSeq" id="WP_072286800.1">
    <property type="nucleotide sequence ID" value="NZ_CP015455.1"/>
</dbReference>
<dbReference type="EMBL" id="CP015518">
    <property type="protein sequence ID" value="APG24952.1"/>
    <property type="molecule type" value="Genomic_DNA"/>
</dbReference>
<dbReference type="OrthoDB" id="5498296at2"/>
<keyword evidence="2" id="KW-1185">Reference proteome</keyword>
<organism evidence="1 2">
    <name type="scientific">Syntrophotalea acetylenica</name>
    <name type="common">Pelobacter acetylenicus</name>
    <dbReference type="NCBI Taxonomy" id="29542"/>
    <lineage>
        <taxon>Bacteria</taxon>
        <taxon>Pseudomonadati</taxon>
        <taxon>Thermodesulfobacteriota</taxon>
        <taxon>Desulfuromonadia</taxon>
        <taxon>Desulfuromonadales</taxon>
        <taxon>Syntrophotaleaceae</taxon>
        <taxon>Syntrophotalea</taxon>
    </lineage>
</organism>
<gene>
    <name evidence="1" type="ORF">A7E75_07910</name>
</gene>
<proteinExistence type="predicted"/>
<accession>A0A1L3GG76</accession>